<proteinExistence type="predicted"/>
<feature type="transmembrane region" description="Helical" evidence="1">
    <location>
        <begin position="533"/>
        <end position="549"/>
    </location>
</feature>
<feature type="transmembrane region" description="Helical" evidence="1">
    <location>
        <begin position="106"/>
        <end position="130"/>
    </location>
</feature>
<dbReference type="InterPro" id="IPR025699">
    <property type="entry name" value="ABC2_memb-like"/>
</dbReference>
<feature type="transmembrane region" description="Helical" evidence="1">
    <location>
        <begin position="150"/>
        <end position="172"/>
    </location>
</feature>
<dbReference type="GO" id="GO:0004177">
    <property type="term" value="F:aminopeptidase activity"/>
    <property type="evidence" value="ECO:0007669"/>
    <property type="project" value="UniProtKB-KW"/>
</dbReference>
<dbReference type="Gene3D" id="1.10.390.10">
    <property type="entry name" value="Neutral Protease Domain 2"/>
    <property type="match status" value="1"/>
</dbReference>
<dbReference type="SUPFAM" id="SSF55486">
    <property type="entry name" value="Metalloproteases ('zincins'), catalytic domain"/>
    <property type="match status" value="1"/>
</dbReference>
<name>A0ABU3A8R0_9FLAO</name>
<feature type="transmembrane region" description="Helical" evidence="1">
    <location>
        <begin position="66"/>
        <end position="85"/>
    </location>
</feature>
<gene>
    <name evidence="3" type="ORF">RM706_02825</name>
</gene>
<keyword evidence="3" id="KW-0645">Protease</keyword>
<keyword evidence="1" id="KW-0812">Transmembrane</keyword>
<dbReference type="Pfam" id="PF01433">
    <property type="entry name" value="Peptidase_M1"/>
    <property type="match status" value="1"/>
</dbReference>
<dbReference type="Pfam" id="PF13346">
    <property type="entry name" value="ABC2_membrane_5"/>
    <property type="match status" value="1"/>
</dbReference>
<keyword evidence="4" id="KW-1185">Reference proteome</keyword>
<sequence length="1158" mass="133457">MFLNIFFFEFKNWLKKPILYFYGITFFSIAFIAFVGSAGLFDEPIKNGGLHKLVNSPLEVNKTIHYFNKLLMFLLPAIIGASINNDFKNNTHSILYSYPLKKWQYILAKFFSSLTITILIASTIYIAFVIGEHIPGLQKERLADFRWLPYLKAFFLFTLPNLLFYGVIVFCITLLSRNIYAGFITVILLFLGQSITENVFDGNGILIGLFDPFGENTVNFISRFWTIQEQNHSSIPVFGLIAYNRLFWFFVATITFYFTVKKFMLSQYSSLNSFLPRIKPNSSIAHKSIHNNKSALIQVSYNFNLTSQLKKSWALSIADLLLIAKSWIFYCILLLGLLVLVFIVGRVTNAQEIAILPVTGVVITLPAFFYTTIVMLLTFIYSGMLINRGKVSGMNQLIDATPSKNWVFVFSKLLAIMKMQIILLFIMMVAGILIQLYNGFCDFQIGIYLFHLFVVQFSALLIWALISLFVHTVIGNLFLGIFLLILVWLGVSGIQQLGVTERLLLFNFSEPIAYSDISGYQNTLKAYFLQKCYWLFFGLALMVPTYLFWQRGWYDSFLSRFTKKKFFGRGAKIALVCCLTCLFLFGLRIKNEEWKSQSVSTSEQNESFEKFKNNFNQFKSIFIQPQITKVDLQVAIYPKNGALQIEGKFLLVNNSEQFIDTLLIKNGFNETTTFDINTPFNIIKKDDYVKFYALKLKQPMLPKDSLFFTFSLKGVNRTTFNNKSRVEQNGTFFKNDILPRFGYFLNDDSASPSDSISLSTSYYTQGADMVSFNALISTSEGQIAIAPGNLVKDWVFEKRHYFQYKSDQKIRNSYSFSSGDYELKTDKNLNTFYHKTHHYNIDNMIEGVKASIEFNSKNFGDYGFKETNIVEFPMHMGSYATAFSNCIPTSEMRFIGNSKNSAIDLAFYTLAHEMTHYWWGNQLSPANAKGAVMLSESITEYLTLNIFRKSFGHEKALRFLKKQRERYLYGRTSTTIKESPLTHVQSTQQYLSYGKGAIAFNALSHHIGKQKTHLTLKEFFDEFKNKNAPYPTSLQLVERFKKVTPDSLQYIIEDLFETVTFNNLSIVHAEKNEEKQVLVQFEMSKYRGQNSQKEHSLCDFIEIGFYDANEKLILLEKVLITSKKNELVFKLEKECSKIILDPNILTIDKNIKNNIFEF</sequence>
<feature type="transmembrane region" description="Helical" evidence="1">
    <location>
        <begin position="20"/>
        <end position="41"/>
    </location>
</feature>
<dbReference type="InterPro" id="IPR014782">
    <property type="entry name" value="Peptidase_M1_dom"/>
</dbReference>
<evidence type="ECO:0000313" key="3">
    <source>
        <dbReference type="EMBL" id="MDT0605942.1"/>
    </source>
</evidence>
<organism evidence="3 4">
    <name type="scientific">Croceitalea rosinachiae</name>
    <dbReference type="NCBI Taxonomy" id="3075596"/>
    <lineage>
        <taxon>Bacteria</taxon>
        <taxon>Pseudomonadati</taxon>
        <taxon>Bacteroidota</taxon>
        <taxon>Flavobacteriia</taxon>
        <taxon>Flavobacteriales</taxon>
        <taxon>Flavobacteriaceae</taxon>
        <taxon>Croceitalea</taxon>
    </lineage>
</organism>
<evidence type="ECO:0000259" key="2">
    <source>
        <dbReference type="Pfam" id="PF01433"/>
    </source>
</evidence>
<feature type="transmembrane region" description="Helical" evidence="1">
    <location>
        <begin position="446"/>
        <end position="470"/>
    </location>
</feature>
<reference evidence="3 4" key="1">
    <citation type="submission" date="2023-09" db="EMBL/GenBank/DDBJ databases">
        <authorList>
            <person name="Rey-Velasco X."/>
        </authorList>
    </citation>
    <scope>NUCLEOTIDE SEQUENCE [LARGE SCALE GENOMIC DNA]</scope>
    <source>
        <strain evidence="3 4">F388</strain>
    </source>
</reference>
<dbReference type="RefSeq" id="WP_311349505.1">
    <property type="nucleotide sequence ID" value="NZ_JAVRHR010000001.1"/>
</dbReference>
<feature type="transmembrane region" description="Helical" evidence="1">
    <location>
        <begin position="240"/>
        <end position="260"/>
    </location>
</feature>
<keyword evidence="3" id="KW-0031">Aminopeptidase</keyword>
<feature type="transmembrane region" description="Helical" evidence="1">
    <location>
        <begin position="353"/>
        <end position="381"/>
    </location>
</feature>
<feature type="domain" description="Peptidase M1 membrane alanine aminopeptidase" evidence="2">
    <location>
        <begin position="886"/>
        <end position="1030"/>
    </location>
</feature>
<protein>
    <submittedName>
        <fullName evidence="3">M1 family aminopeptidase</fullName>
    </submittedName>
</protein>
<evidence type="ECO:0000313" key="4">
    <source>
        <dbReference type="Proteomes" id="UP001255246"/>
    </source>
</evidence>
<comment type="caution">
    <text evidence="3">The sequence shown here is derived from an EMBL/GenBank/DDBJ whole genome shotgun (WGS) entry which is preliminary data.</text>
</comment>
<accession>A0ABU3A8R0</accession>
<keyword evidence="1" id="KW-0472">Membrane</keyword>
<dbReference type="Proteomes" id="UP001255246">
    <property type="component" value="Unassembled WGS sequence"/>
</dbReference>
<feature type="transmembrane region" description="Helical" evidence="1">
    <location>
        <begin position="477"/>
        <end position="498"/>
    </location>
</feature>
<keyword evidence="1" id="KW-1133">Transmembrane helix</keyword>
<feature type="transmembrane region" description="Helical" evidence="1">
    <location>
        <begin position="179"/>
        <end position="196"/>
    </location>
</feature>
<dbReference type="InterPro" id="IPR027268">
    <property type="entry name" value="Peptidase_M4/M1_CTD_sf"/>
</dbReference>
<feature type="transmembrane region" description="Helical" evidence="1">
    <location>
        <begin position="327"/>
        <end position="347"/>
    </location>
</feature>
<dbReference type="EMBL" id="JAVRHR010000001">
    <property type="protein sequence ID" value="MDT0605942.1"/>
    <property type="molecule type" value="Genomic_DNA"/>
</dbReference>
<evidence type="ECO:0000256" key="1">
    <source>
        <dbReference type="SAM" id="Phobius"/>
    </source>
</evidence>
<feature type="transmembrane region" description="Helical" evidence="1">
    <location>
        <begin position="570"/>
        <end position="589"/>
    </location>
</feature>
<keyword evidence="3" id="KW-0378">Hydrolase</keyword>